<name>A0A369K4Z7_HYPMA</name>
<feature type="domain" description="Protein kinase" evidence="1">
    <location>
        <begin position="1"/>
        <end position="363"/>
    </location>
</feature>
<protein>
    <recommendedName>
        <fullName evidence="1">Protein kinase domain-containing protein</fullName>
    </recommendedName>
</protein>
<evidence type="ECO:0000259" key="1">
    <source>
        <dbReference type="PROSITE" id="PS50011"/>
    </source>
</evidence>
<evidence type="ECO:0000313" key="3">
    <source>
        <dbReference type="Proteomes" id="UP000076154"/>
    </source>
</evidence>
<reference evidence="2" key="1">
    <citation type="submission" date="2018-04" db="EMBL/GenBank/DDBJ databases">
        <title>Whole genome sequencing of Hypsizygus marmoreus.</title>
        <authorList>
            <person name="Choi I.-G."/>
            <person name="Min B."/>
            <person name="Kim J.-G."/>
            <person name="Kim S."/>
            <person name="Oh Y.-L."/>
            <person name="Kong W.-S."/>
            <person name="Park H."/>
            <person name="Jeong J."/>
            <person name="Song E.-S."/>
        </authorList>
    </citation>
    <scope>NUCLEOTIDE SEQUENCE [LARGE SCALE GENOMIC DNA]</scope>
    <source>
        <strain evidence="2">51987-8</strain>
    </source>
</reference>
<keyword evidence="3" id="KW-1185">Reference proteome</keyword>
<dbReference type="PROSITE" id="PS50011">
    <property type="entry name" value="PROTEIN_KINASE_DOM"/>
    <property type="match status" value="1"/>
</dbReference>
<dbReference type="InterPro" id="IPR011009">
    <property type="entry name" value="Kinase-like_dom_sf"/>
</dbReference>
<sequence>MTSQTDQLEKNDPELALALLKYPKLDVDRFLGKLRGNELLWVSLQPFLLSHGYRLRPRYHPDWIPSWRGVKDFQGLHKYEDANGLVTPSLIDAVCVDNGRKVVIKRVKASSEEISIVQYLSSGPPSTDPRNRTVPILDILVSPNDKTQALIVMAQLLEFFYLPFRHVGEVAEAFRQYIQGLELMHEHNIAHRDACRYNLMMDVSQLIPKGVYYNDWESPDGVNYGVEWHERASVKSLQYYFIDFGLSHRYPPGLKNVRVTGFCGQDRSVPERSLTVPYDPFKTDVYQLGNVLLRLIQEYEGLDSLFALGNAMTSKNPNDRPSPTEALKMIDLLDRKTLRRRVWRQGTTSSHRFKVKYCRARKL</sequence>
<proteinExistence type="predicted"/>
<dbReference type="OrthoDB" id="5987198at2759"/>
<dbReference type="EMBL" id="LUEZ02000013">
    <property type="protein sequence ID" value="RDB27847.1"/>
    <property type="molecule type" value="Genomic_DNA"/>
</dbReference>
<evidence type="ECO:0000313" key="2">
    <source>
        <dbReference type="EMBL" id="RDB27847.1"/>
    </source>
</evidence>
<dbReference type="GO" id="GO:0005524">
    <property type="term" value="F:ATP binding"/>
    <property type="evidence" value="ECO:0007669"/>
    <property type="project" value="InterPro"/>
</dbReference>
<dbReference type="Proteomes" id="UP000076154">
    <property type="component" value="Unassembled WGS sequence"/>
</dbReference>
<dbReference type="InterPro" id="IPR000719">
    <property type="entry name" value="Prot_kinase_dom"/>
</dbReference>
<dbReference type="InParanoid" id="A0A369K4Z7"/>
<comment type="caution">
    <text evidence="2">The sequence shown here is derived from an EMBL/GenBank/DDBJ whole genome shotgun (WGS) entry which is preliminary data.</text>
</comment>
<dbReference type="GO" id="GO:0004672">
    <property type="term" value="F:protein kinase activity"/>
    <property type="evidence" value="ECO:0007669"/>
    <property type="project" value="InterPro"/>
</dbReference>
<dbReference type="SUPFAM" id="SSF56112">
    <property type="entry name" value="Protein kinase-like (PK-like)"/>
    <property type="match status" value="1"/>
</dbReference>
<gene>
    <name evidence="2" type="ORF">Hypma_002134</name>
</gene>
<accession>A0A369K4Z7</accession>
<organism evidence="2 3">
    <name type="scientific">Hypsizygus marmoreus</name>
    <name type="common">White beech mushroom</name>
    <name type="synonym">Agaricus marmoreus</name>
    <dbReference type="NCBI Taxonomy" id="39966"/>
    <lineage>
        <taxon>Eukaryota</taxon>
        <taxon>Fungi</taxon>
        <taxon>Dikarya</taxon>
        <taxon>Basidiomycota</taxon>
        <taxon>Agaricomycotina</taxon>
        <taxon>Agaricomycetes</taxon>
        <taxon>Agaricomycetidae</taxon>
        <taxon>Agaricales</taxon>
        <taxon>Tricholomatineae</taxon>
        <taxon>Lyophyllaceae</taxon>
        <taxon>Hypsizygus</taxon>
    </lineage>
</organism>
<dbReference type="STRING" id="39966.A0A369K4Z7"/>
<dbReference type="AlphaFoldDB" id="A0A369K4Z7"/>
<dbReference type="Gene3D" id="1.10.510.10">
    <property type="entry name" value="Transferase(Phosphotransferase) domain 1"/>
    <property type="match status" value="1"/>
</dbReference>